<reference evidence="1" key="1">
    <citation type="submission" date="2017-09" db="EMBL/GenBank/DDBJ databases">
        <title>Polyketide synthases of a Diaporthe helianthi virulent isolate.</title>
        <authorList>
            <person name="Baroncelli R."/>
        </authorList>
    </citation>
    <scope>NUCLEOTIDE SEQUENCE [LARGE SCALE GENOMIC DNA]</scope>
    <source>
        <strain evidence="1">7/96</strain>
    </source>
</reference>
<dbReference type="Gene3D" id="1.10.630.10">
    <property type="entry name" value="Cytochrome P450"/>
    <property type="match status" value="1"/>
</dbReference>
<dbReference type="SUPFAM" id="SSF48264">
    <property type="entry name" value="Cytochrome P450"/>
    <property type="match status" value="1"/>
</dbReference>
<dbReference type="InterPro" id="IPR036396">
    <property type="entry name" value="Cyt_P450_sf"/>
</dbReference>
<organism evidence="1 2">
    <name type="scientific">Diaporthe helianthi</name>
    <dbReference type="NCBI Taxonomy" id="158607"/>
    <lineage>
        <taxon>Eukaryota</taxon>
        <taxon>Fungi</taxon>
        <taxon>Dikarya</taxon>
        <taxon>Ascomycota</taxon>
        <taxon>Pezizomycotina</taxon>
        <taxon>Sordariomycetes</taxon>
        <taxon>Sordariomycetidae</taxon>
        <taxon>Diaporthales</taxon>
        <taxon>Diaporthaceae</taxon>
        <taxon>Diaporthe</taxon>
    </lineage>
</organism>
<sequence length="300" mass="34632">MGLVFITPKASEDIFDSHTKHLKHFTRTGWLDLDEGEHGINWERDPAKEPTLHKHVDYFLERMRELGNKENDVDLPEVWAVDFFLSVNAITKKFRLLAPLTFLFVLPSLLATHPPSNTGTEPQRGQLVVDRINRRGNTSHLDYFEHLCPPHAPEPGKKRLKHMEIVAGQFLSAGYEPVSSQFLCTLMFLIQDSPSYQQLISEIRDLFNSPHEIETESVAHLRVGIVVQYGHFAFTRSPWYFRDLESFKPQRWAQPGDRLASLSPDLLPGEGVVFDPDFRSYAMWDKPKIRPRFRPSSKDI</sequence>
<name>A0A2P5HUN7_DIAHE</name>
<dbReference type="STRING" id="158607.A0A2P5HUN7"/>
<dbReference type="GO" id="GO:0016705">
    <property type="term" value="F:oxidoreductase activity, acting on paired donors, with incorporation or reduction of molecular oxygen"/>
    <property type="evidence" value="ECO:0007669"/>
    <property type="project" value="InterPro"/>
</dbReference>
<dbReference type="Proteomes" id="UP000094444">
    <property type="component" value="Unassembled WGS sequence"/>
</dbReference>
<gene>
    <name evidence="1" type="ORF">DHEL01_v207634</name>
</gene>
<dbReference type="EMBL" id="MAVT02000703">
    <property type="protein sequence ID" value="POS73967.1"/>
    <property type="molecule type" value="Genomic_DNA"/>
</dbReference>
<dbReference type="GO" id="GO:0020037">
    <property type="term" value="F:heme binding"/>
    <property type="evidence" value="ECO:0007669"/>
    <property type="project" value="InterPro"/>
</dbReference>
<evidence type="ECO:0000313" key="2">
    <source>
        <dbReference type="Proteomes" id="UP000094444"/>
    </source>
</evidence>
<proteinExistence type="predicted"/>
<dbReference type="AlphaFoldDB" id="A0A2P5HUN7"/>
<evidence type="ECO:0000313" key="1">
    <source>
        <dbReference type="EMBL" id="POS73967.1"/>
    </source>
</evidence>
<keyword evidence="2" id="KW-1185">Reference proteome</keyword>
<comment type="caution">
    <text evidence="1">The sequence shown here is derived from an EMBL/GenBank/DDBJ whole genome shotgun (WGS) entry which is preliminary data.</text>
</comment>
<dbReference type="InParanoid" id="A0A2P5HUN7"/>
<protein>
    <submittedName>
        <fullName evidence="1">Isotrichodermin C-15 hydroxylase</fullName>
    </submittedName>
</protein>
<dbReference type="GO" id="GO:0004497">
    <property type="term" value="F:monooxygenase activity"/>
    <property type="evidence" value="ECO:0007669"/>
    <property type="project" value="InterPro"/>
</dbReference>
<dbReference type="OrthoDB" id="1470350at2759"/>
<accession>A0A2P5HUN7</accession>
<dbReference type="GO" id="GO:0005506">
    <property type="term" value="F:iron ion binding"/>
    <property type="evidence" value="ECO:0007669"/>
    <property type="project" value="InterPro"/>
</dbReference>